<evidence type="ECO:0000259" key="7">
    <source>
        <dbReference type="SMART" id="SM00849"/>
    </source>
</evidence>
<feature type="transmembrane region" description="Helical" evidence="6">
    <location>
        <begin position="421"/>
        <end position="446"/>
    </location>
</feature>
<feature type="transmembrane region" description="Helical" evidence="6">
    <location>
        <begin position="514"/>
        <end position="534"/>
    </location>
</feature>
<evidence type="ECO:0000313" key="9">
    <source>
        <dbReference type="Proteomes" id="UP001336020"/>
    </source>
</evidence>
<dbReference type="InterPro" id="IPR004477">
    <property type="entry name" value="ComEC_N"/>
</dbReference>
<dbReference type="SUPFAM" id="SSF56281">
    <property type="entry name" value="Metallo-hydrolase/oxidoreductase"/>
    <property type="match status" value="1"/>
</dbReference>
<dbReference type="PANTHER" id="PTHR30619:SF1">
    <property type="entry name" value="RECOMBINATION PROTEIN 2"/>
    <property type="match status" value="1"/>
</dbReference>
<dbReference type="Pfam" id="PF03772">
    <property type="entry name" value="Competence"/>
    <property type="match status" value="1"/>
</dbReference>
<dbReference type="InterPro" id="IPR052159">
    <property type="entry name" value="Competence_DNA_uptake"/>
</dbReference>
<evidence type="ECO:0000256" key="6">
    <source>
        <dbReference type="SAM" id="Phobius"/>
    </source>
</evidence>
<dbReference type="Pfam" id="PF00753">
    <property type="entry name" value="Lactamase_B"/>
    <property type="match status" value="1"/>
</dbReference>
<proteinExistence type="predicted"/>
<dbReference type="Gene3D" id="3.60.15.10">
    <property type="entry name" value="Ribonuclease Z/Hydroxyacylglutathione hydrolase-like"/>
    <property type="match status" value="1"/>
</dbReference>
<evidence type="ECO:0000313" key="8">
    <source>
        <dbReference type="EMBL" id="MEE2057726.1"/>
    </source>
</evidence>
<feature type="transmembrane region" description="Helical" evidence="6">
    <location>
        <begin position="341"/>
        <end position="358"/>
    </location>
</feature>
<feature type="domain" description="Metallo-beta-lactamase" evidence="7">
    <location>
        <begin position="551"/>
        <end position="743"/>
    </location>
</feature>
<comment type="caution">
    <text evidence="8">The sequence shown here is derived from an EMBL/GenBank/DDBJ whole genome shotgun (WGS) entry which is preliminary data.</text>
</comment>
<organism evidence="8 9">
    <name type="scientific">Rhodococcus artemisiae</name>
    <dbReference type="NCBI Taxonomy" id="714159"/>
    <lineage>
        <taxon>Bacteria</taxon>
        <taxon>Bacillati</taxon>
        <taxon>Actinomycetota</taxon>
        <taxon>Actinomycetes</taxon>
        <taxon>Mycobacteriales</taxon>
        <taxon>Nocardiaceae</taxon>
        <taxon>Rhodococcus</taxon>
    </lineage>
</organism>
<feature type="transmembrane region" description="Helical" evidence="6">
    <location>
        <begin position="364"/>
        <end position="385"/>
    </location>
</feature>
<evidence type="ECO:0000256" key="3">
    <source>
        <dbReference type="ARBA" id="ARBA00022692"/>
    </source>
</evidence>
<evidence type="ECO:0000256" key="2">
    <source>
        <dbReference type="ARBA" id="ARBA00022475"/>
    </source>
</evidence>
<dbReference type="PANTHER" id="PTHR30619">
    <property type="entry name" value="DNA INTERNALIZATION/COMPETENCE PROTEIN COMEC/REC2"/>
    <property type="match status" value="1"/>
</dbReference>
<feature type="transmembrane region" description="Helical" evidence="6">
    <location>
        <begin position="453"/>
        <end position="470"/>
    </location>
</feature>
<dbReference type="InterPro" id="IPR001279">
    <property type="entry name" value="Metallo-B-lactamas"/>
</dbReference>
<keyword evidence="4 6" id="KW-1133">Transmembrane helix</keyword>
<dbReference type="EMBL" id="JAUTXY010000003">
    <property type="protein sequence ID" value="MEE2057726.1"/>
    <property type="molecule type" value="Genomic_DNA"/>
</dbReference>
<protein>
    <submittedName>
        <fullName evidence="8">DNA internalization-related competence protein ComEC/Rec2</fullName>
    </submittedName>
</protein>
<comment type="subcellular location">
    <subcellularLocation>
        <location evidence="1">Cell membrane</location>
        <topology evidence="1">Multi-pass membrane protein</topology>
    </subcellularLocation>
</comment>
<dbReference type="Proteomes" id="UP001336020">
    <property type="component" value="Unassembled WGS sequence"/>
</dbReference>
<dbReference type="CDD" id="cd07731">
    <property type="entry name" value="ComA-like_MBL-fold"/>
    <property type="match status" value="1"/>
</dbReference>
<feature type="transmembrane region" description="Helical" evidence="6">
    <location>
        <begin position="397"/>
        <end position="415"/>
    </location>
</feature>
<feature type="transmembrane region" description="Helical" evidence="6">
    <location>
        <begin position="318"/>
        <end position="334"/>
    </location>
</feature>
<evidence type="ECO:0000256" key="4">
    <source>
        <dbReference type="ARBA" id="ARBA00022989"/>
    </source>
</evidence>
<dbReference type="SMART" id="SM00849">
    <property type="entry name" value="Lactamase_B"/>
    <property type="match status" value="1"/>
</dbReference>
<feature type="transmembrane region" description="Helical" evidence="6">
    <location>
        <begin position="490"/>
        <end position="507"/>
    </location>
</feature>
<feature type="transmembrane region" description="Helical" evidence="6">
    <location>
        <begin position="71"/>
        <end position="96"/>
    </location>
</feature>
<accession>A0ABU7L855</accession>
<feature type="transmembrane region" description="Helical" evidence="6">
    <location>
        <begin position="265"/>
        <end position="287"/>
    </location>
</feature>
<sequence>MTAQATVDARLLPCAVAAWAATLVGLYSGWRISALVTAAAVLGALVVALFATGSAVPCVRMRRGHSHTRNGVMRGVLAVLVVTAGFGGAVAIRMWFVEHHPLATAPAGTWVTAVVEPTDDPRVVRGSPFGGEPQVRIPVAIRHVTLGGESMTVGGRAVVFAPAHGWRHLLPGQRVTLRGRVSENVASGGTDPGTSVAVLRADGPPRATEAPSALAEWAGGVREDLAEVSARALGPSAAGLFPGLIVGDTSRLPDDVREDFRVSGLTHLTAVSGANVSILLGAVLLLVRFVGIGPRTGAFLAGVALVLFVVVVRPSPSVVRAAAMGAVALLALVVGRQRQALPALCAAIGILLLVWPELAVDVGFALSATATAGLVLVAPVWVALLQARGWPRAVAEVCAVSCAAYVVTAPILAAATGTVSVVAVVANVLVTPVLAPLTVLGSVVALCASAVPGVAEFLARGAAPMLWWLTTVADRAASLPSAELSLPDGIPGAAVIGGSALIGCVLLRHRRIRVVAGIALVSTLMVWVPVRLFAPGWPSNGWAFAACDVGQGDAVVLAVGDGRAVVVDAGPESAPVDRCLRRLHIDSVPVVIISHLHADHMGGVRGVLQGRRVGEVIVGPGAVSRDTVGDLADAAGEFGVRIRETTTGEVLRVGTVTIRILGPPAERSAESENDLSLVMVAETTVGRILLPGDAEAPALDALVRSGADLRADVLKVPHHGSRTTPEAFVAAVRPRVAVISAGRDNTFGHPHPEIVEALNSVGSRILRTDLHGDVAVVRAGSGALAVVSDSRGTIGP</sequence>
<evidence type="ECO:0000256" key="5">
    <source>
        <dbReference type="ARBA" id="ARBA00023136"/>
    </source>
</evidence>
<dbReference type="NCBIfam" id="TIGR00361">
    <property type="entry name" value="ComEC_Rec2"/>
    <property type="match status" value="1"/>
</dbReference>
<keyword evidence="2" id="KW-1003">Cell membrane</keyword>
<reference evidence="8 9" key="1">
    <citation type="submission" date="2023-07" db="EMBL/GenBank/DDBJ databases">
        <authorList>
            <person name="Girao M."/>
            <person name="Carvalho M.F."/>
        </authorList>
    </citation>
    <scope>NUCLEOTIDE SEQUENCE [LARGE SCALE GENOMIC DNA]</scope>
    <source>
        <strain evidence="8 9">YIM65754</strain>
    </source>
</reference>
<feature type="transmembrane region" description="Helical" evidence="6">
    <location>
        <begin position="36"/>
        <end position="59"/>
    </location>
</feature>
<keyword evidence="5 6" id="KW-0472">Membrane</keyword>
<dbReference type="NCBIfam" id="TIGR00360">
    <property type="entry name" value="ComEC_N-term"/>
    <property type="match status" value="1"/>
</dbReference>
<dbReference type="InterPro" id="IPR004797">
    <property type="entry name" value="Competence_ComEC/Rec2"/>
</dbReference>
<dbReference type="RefSeq" id="WP_330132956.1">
    <property type="nucleotide sequence ID" value="NZ_JAUTXY010000003.1"/>
</dbReference>
<name>A0ABU7L855_9NOCA</name>
<feature type="transmembrane region" description="Helical" evidence="6">
    <location>
        <begin position="12"/>
        <end position="30"/>
    </location>
</feature>
<gene>
    <name evidence="8" type="ORF">Q7514_09330</name>
</gene>
<keyword evidence="9" id="KW-1185">Reference proteome</keyword>
<evidence type="ECO:0000256" key="1">
    <source>
        <dbReference type="ARBA" id="ARBA00004651"/>
    </source>
</evidence>
<feature type="transmembrane region" description="Helical" evidence="6">
    <location>
        <begin position="296"/>
        <end position="312"/>
    </location>
</feature>
<dbReference type="InterPro" id="IPR036866">
    <property type="entry name" value="RibonucZ/Hydroxyglut_hydro"/>
</dbReference>
<dbReference type="InterPro" id="IPR035681">
    <property type="entry name" value="ComA-like_MBL"/>
</dbReference>
<keyword evidence="3 6" id="KW-0812">Transmembrane</keyword>